<evidence type="ECO:0000313" key="2">
    <source>
        <dbReference type="EMBL" id="TLX47730.1"/>
    </source>
</evidence>
<proteinExistence type="predicted"/>
<dbReference type="OrthoDB" id="60524at2"/>
<feature type="transmembrane region" description="Helical" evidence="1">
    <location>
        <begin position="83"/>
        <end position="105"/>
    </location>
</feature>
<dbReference type="EMBL" id="PPSW01000009">
    <property type="protein sequence ID" value="TLX47730.1"/>
    <property type="molecule type" value="Genomic_DNA"/>
</dbReference>
<evidence type="ECO:0008006" key="4">
    <source>
        <dbReference type="Google" id="ProtNLM"/>
    </source>
</evidence>
<evidence type="ECO:0000313" key="3">
    <source>
        <dbReference type="Proteomes" id="UP000309186"/>
    </source>
</evidence>
<keyword evidence="1" id="KW-1133">Transmembrane helix</keyword>
<dbReference type="RefSeq" id="WP_138480045.1">
    <property type="nucleotide sequence ID" value="NZ_PPSW01000009.1"/>
</dbReference>
<keyword evidence="1" id="KW-0472">Membrane</keyword>
<protein>
    <recommendedName>
        <fullName evidence="4">DUF2975 domain-containing protein</fullName>
    </recommendedName>
</protein>
<dbReference type="Proteomes" id="UP000309186">
    <property type="component" value="Unassembled WGS sequence"/>
</dbReference>
<reference evidence="2 3" key="1">
    <citation type="submission" date="2018-01" db="EMBL/GenBank/DDBJ databases">
        <title>Co-occurrence of chitin degradation, pigmentation and bioactivity in marine Pseudoalteromonas.</title>
        <authorList>
            <person name="Paulsen S."/>
            <person name="Gram L."/>
            <person name="Machado H."/>
        </authorList>
    </citation>
    <scope>NUCLEOTIDE SEQUENCE [LARGE SCALE GENOMIC DNA]</scope>
    <source>
        <strain evidence="2 3">S3663</strain>
    </source>
</reference>
<feature type="transmembrane region" description="Helical" evidence="1">
    <location>
        <begin position="52"/>
        <end position="71"/>
    </location>
</feature>
<evidence type="ECO:0000256" key="1">
    <source>
        <dbReference type="SAM" id="Phobius"/>
    </source>
</evidence>
<feature type="transmembrane region" description="Helical" evidence="1">
    <location>
        <begin position="20"/>
        <end position="40"/>
    </location>
</feature>
<feature type="transmembrane region" description="Helical" evidence="1">
    <location>
        <begin position="125"/>
        <end position="146"/>
    </location>
</feature>
<sequence>MNAFKKYMARERKQLKSSIFLVAVWSFLGLLSIVFLIIGLEPQDNLYVEVRNALQLGADGLVALGLLLVFSKLLKSYEQGQQVFNAISLQTNLLIARVILLYALIAKPMLSIVLEMIYFDIEVSLMDYFANIEIVLATAGYILHVFCANNKVAKDLEEEQELTI</sequence>
<accession>A0A5R9Q3J2</accession>
<name>A0A5R9Q3J2_9GAMM</name>
<organism evidence="2 3">
    <name type="scientific">Pseudoalteromonas phenolica</name>
    <dbReference type="NCBI Taxonomy" id="161398"/>
    <lineage>
        <taxon>Bacteria</taxon>
        <taxon>Pseudomonadati</taxon>
        <taxon>Pseudomonadota</taxon>
        <taxon>Gammaproteobacteria</taxon>
        <taxon>Alteromonadales</taxon>
        <taxon>Pseudoalteromonadaceae</taxon>
        <taxon>Pseudoalteromonas</taxon>
    </lineage>
</organism>
<keyword evidence="1" id="KW-0812">Transmembrane</keyword>
<gene>
    <name evidence="2" type="ORF">C1E24_06985</name>
</gene>
<comment type="caution">
    <text evidence="2">The sequence shown here is derived from an EMBL/GenBank/DDBJ whole genome shotgun (WGS) entry which is preliminary data.</text>
</comment>
<dbReference type="AlphaFoldDB" id="A0A5R9Q3J2"/>